<dbReference type="GO" id="GO:0005840">
    <property type="term" value="C:ribosome"/>
    <property type="evidence" value="ECO:0007669"/>
    <property type="project" value="UniProtKB-KW"/>
</dbReference>
<dbReference type="SUPFAM" id="SSF52080">
    <property type="entry name" value="Ribosomal proteins L15p and L18e"/>
    <property type="match status" value="1"/>
</dbReference>
<dbReference type="Gene3D" id="3.100.10.10">
    <property type="match status" value="1"/>
</dbReference>
<dbReference type="SMR" id="A0A0U3F8P0"/>
<dbReference type="PROSITE" id="PS01106">
    <property type="entry name" value="RIBOSOMAL_L18E"/>
    <property type="match status" value="1"/>
</dbReference>
<evidence type="ECO:0000256" key="4">
    <source>
        <dbReference type="HAMAP-Rule" id="MF_00329"/>
    </source>
</evidence>
<dbReference type="EMBL" id="CP013694">
    <property type="protein sequence ID" value="ALU29514.1"/>
    <property type="molecule type" value="Genomic_DNA"/>
</dbReference>
<dbReference type="Pfam" id="PF00828">
    <property type="entry name" value="Ribosomal_L27A"/>
    <property type="match status" value="1"/>
</dbReference>
<dbReference type="GO" id="GO:0003735">
    <property type="term" value="F:structural constituent of ribosome"/>
    <property type="evidence" value="ECO:0007669"/>
    <property type="project" value="InterPro"/>
</dbReference>
<dbReference type="HAMAP" id="MF_00329">
    <property type="entry name" value="Ribosomal_eL18"/>
    <property type="match status" value="1"/>
</dbReference>
<dbReference type="GO" id="GO:1990904">
    <property type="term" value="C:ribonucleoprotein complex"/>
    <property type="evidence" value="ECO:0007669"/>
    <property type="project" value="UniProtKB-KW"/>
</dbReference>
<evidence type="ECO:0000313" key="8">
    <source>
        <dbReference type="Proteomes" id="UP000060043"/>
    </source>
</evidence>
<evidence type="ECO:0000256" key="3">
    <source>
        <dbReference type="ARBA" id="ARBA00023274"/>
    </source>
</evidence>
<dbReference type="PROSITE" id="PS00475">
    <property type="entry name" value="RIBOSOMAL_L15"/>
    <property type="match status" value="1"/>
</dbReference>
<dbReference type="STRING" id="1435377.SUSAZ_00400"/>
<feature type="domain" description="Large ribosomal subunit protein uL15/eL18" evidence="5">
    <location>
        <begin position="59"/>
        <end position="95"/>
    </location>
</feature>
<dbReference type="EMBL" id="CP013695">
    <property type="protein sequence ID" value="ALU32244.1"/>
    <property type="molecule type" value="Genomic_DNA"/>
</dbReference>
<dbReference type="NCBIfam" id="NF003079">
    <property type="entry name" value="PRK04005.1"/>
    <property type="match status" value="1"/>
</dbReference>
<dbReference type="AlphaFoldDB" id="A0A0U3F8P0"/>
<protein>
    <recommendedName>
        <fullName evidence="4">Large ribosomal subunit protein eL18</fullName>
    </recommendedName>
</protein>
<reference evidence="8 9" key="1">
    <citation type="submission" date="2015-12" db="EMBL/GenBank/DDBJ databases">
        <title>A stable core within a dynamic pangenome in Sulfolobus acidocaldarius.</title>
        <authorList>
            <person name="Anderson R."/>
            <person name="Kouris A."/>
            <person name="Seward C."/>
            <person name="Campbell K."/>
            <person name="Whitaker R."/>
        </authorList>
    </citation>
    <scope>NUCLEOTIDE SEQUENCE [LARGE SCALE GENOMIC DNA]</scope>
    <source>
        <strain evidence="6 9">GG12-C01-09</strain>
        <strain evidence="7 8">NG05B_CO5_07</strain>
    </source>
</reference>
<evidence type="ECO:0000256" key="1">
    <source>
        <dbReference type="ARBA" id="ARBA00006815"/>
    </source>
</evidence>
<dbReference type="RefSeq" id="WP_015385350.1">
    <property type="nucleotide sequence ID" value="NZ_BHWZ01000001.1"/>
</dbReference>
<dbReference type="InterPro" id="IPR021132">
    <property type="entry name" value="Ribosomal_eL18/eL18-A/B/_CS"/>
</dbReference>
<dbReference type="PaxDb" id="1435377-SUSAZ_00400"/>
<proteinExistence type="inferred from homology"/>
<dbReference type="GO" id="GO:0006412">
    <property type="term" value="P:translation"/>
    <property type="evidence" value="ECO:0007669"/>
    <property type="project" value="UniProtKB-UniRule"/>
</dbReference>
<dbReference type="Proteomes" id="UP000065473">
    <property type="component" value="Chromosome"/>
</dbReference>
<dbReference type="InterPro" id="IPR022947">
    <property type="entry name" value="Ribosomal_eL18_arc"/>
</dbReference>
<comment type="similarity">
    <text evidence="1 4">Belongs to the eukaryotic ribosomal protein eL18 family.</text>
</comment>
<sequence>MSRGSTNIMLRKLITSLKKQDKAIWVRVAEELEAPRRKRAYINIYKINRYSKANDIIVVPGKVLGVGNLDHPVTVVALSFSKPAKEKILRSGGKVMSLYKAIQELNDFKGKTVRLMKQ</sequence>
<dbReference type="OrthoDB" id="11309at2157"/>
<dbReference type="InterPro" id="IPR001196">
    <property type="entry name" value="Ribosomal_uL15_CS"/>
</dbReference>
<keyword evidence="2 4" id="KW-0689">Ribosomal protein</keyword>
<dbReference type="GeneID" id="14550614"/>
<evidence type="ECO:0000259" key="5">
    <source>
        <dbReference type="Pfam" id="PF00828"/>
    </source>
</evidence>
<dbReference type="Proteomes" id="UP000060043">
    <property type="component" value="Chromosome"/>
</dbReference>
<organism evidence="6 9">
    <name type="scientific">Sulfolobus acidocaldarius</name>
    <dbReference type="NCBI Taxonomy" id="2285"/>
    <lineage>
        <taxon>Archaea</taxon>
        <taxon>Thermoproteota</taxon>
        <taxon>Thermoprotei</taxon>
        <taxon>Sulfolobales</taxon>
        <taxon>Sulfolobaceae</taxon>
        <taxon>Sulfolobus</taxon>
    </lineage>
</organism>
<accession>A0A0U3F8P0</accession>
<evidence type="ECO:0000313" key="7">
    <source>
        <dbReference type="EMBL" id="ALU32244.1"/>
    </source>
</evidence>
<gene>
    <name evidence="4" type="primary">rpl18e</name>
    <name evidence="6" type="ORF">ATY89_05850</name>
    <name evidence="7" type="ORF">ATZ20_08875</name>
</gene>
<dbReference type="InterPro" id="IPR021131">
    <property type="entry name" value="Ribosomal_uL15/eL18"/>
</dbReference>
<evidence type="ECO:0000313" key="6">
    <source>
        <dbReference type="EMBL" id="ALU29514.1"/>
    </source>
</evidence>
<name>A0A0U3F8P0_9CREN</name>
<dbReference type="InterPro" id="IPR036227">
    <property type="entry name" value="Ribosomal_uL15/eL18_sf"/>
</dbReference>
<keyword evidence="3 4" id="KW-0687">Ribonucleoprotein</keyword>
<evidence type="ECO:0000256" key="2">
    <source>
        <dbReference type="ARBA" id="ARBA00022980"/>
    </source>
</evidence>
<evidence type="ECO:0000313" key="9">
    <source>
        <dbReference type="Proteomes" id="UP000065473"/>
    </source>
</evidence>